<accession>A0A087T389</accession>
<organism evidence="2 3">
    <name type="scientific">Stegodyphus mimosarum</name>
    <name type="common">African social velvet spider</name>
    <dbReference type="NCBI Taxonomy" id="407821"/>
    <lineage>
        <taxon>Eukaryota</taxon>
        <taxon>Metazoa</taxon>
        <taxon>Ecdysozoa</taxon>
        <taxon>Arthropoda</taxon>
        <taxon>Chelicerata</taxon>
        <taxon>Arachnida</taxon>
        <taxon>Araneae</taxon>
        <taxon>Araneomorphae</taxon>
        <taxon>Entelegynae</taxon>
        <taxon>Eresoidea</taxon>
        <taxon>Eresidae</taxon>
        <taxon>Stegodyphus</taxon>
    </lineage>
</organism>
<dbReference type="InterPro" id="IPR019341">
    <property type="entry name" value="Alpha/Gamma-adaptin-bd_p34"/>
</dbReference>
<proteinExistence type="predicted"/>
<protein>
    <submittedName>
        <fullName evidence="2">Alpha-and gamma-adaptin-binding protein p34</fullName>
    </submittedName>
</protein>
<dbReference type="AlphaFoldDB" id="A0A087T389"/>
<dbReference type="OrthoDB" id="1741717at2759"/>
<feature type="non-terminal residue" evidence="2">
    <location>
        <position position="176"/>
    </location>
</feature>
<gene>
    <name evidence="2" type="ORF">X975_17548</name>
</gene>
<name>A0A087T389_STEMI</name>
<dbReference type="Gene3D" id="3.40.50.11960">
    <property type="match status" value="1"/>
</dbReference>
<dbReference type="PANTHER" id="PTHR14659">
    <property type="entry name" value="ALPHA- AND GAMMA-ADAPTIN-BINDING PROTEIN P34"/>
    <property type="match status" value="1"/>
</dbReference>
<evidence type="ECO:0000313" key="2">
    <source>
        <dbReference type="EMBL" id="KFM59578.1"/>
    </source>
</evidence>
<dbReference type="Proteomes" id="UP000054359">
    <property type="component" value="Unassembled WGS sequence"/>
</dbReference>
<feature type="compositionally biased region" description="Basic and acidic residues" evidence="1">
    <location>
        <begin position="102"/>
        <end position="112"/>
    </location>
</feature>
<dbReference type="STRING" id="407821.A0A087T389"/>
<keyword evidence="3" id="KW-1185">Reference proteome</keyword>
<dbReference type="EMBL" id="KK113209">
    <property type="protein sequence ID" value="KFM59578.1"/>
    <property type="molecule type" value="Genomic_DNA"/>
</dbReference>
<dbReference type="PANTHER" id="PTHR14659:SF1">
    <property type="entry name" value="ALPHA- AND GAMMA-ADAPTIN-BINDING PROTEIN P34"/>
    <property type="match status" value="1"/>
</dbReference>
<sequence>MNWCVKNHFELIELNPSDEDEDDILIKDVKGYERITQALQSHTWANLVMKDETLPPSKTKQTANKAGVEVLGTSQEDNLKEEKENVQAAGDSKSDTCASSQEKSKTSKKIEVDNDEISLEDKLLADVLSGEDPGGESFEALFSRFTSMKERASGLSGDERKKYAEKVAIAFWRAMG</sequence>
<feature type="region of interest" description="Disordered" evidence="1">
    <location>
        <begin position="55"/>
        <end position="112"/>
    </location>
</feature>
<evidence type="ECO:0000313" key="3">
    <source>
        <dbReference type="Proteomes" id="UP000054359"/>
    </source>
</evidence>
<reference evidence="2 3" key="1">
    <citation type="submission" date="2013-11" db="EMBL/GenBank/DDBJ databases">
        <title>Genome sequencing of Stegodyphus mimosarum.</title>
        <authorList>
            <person name="Bechsgaard J."/>
        </authorList>
    </citation>
    <scope>NUCLEOTIDE SEQUENCE [LARGE SCALE GENOMIC DNA]</scope>
</reference>
<dbReference type="Pfam" id="PF10199">
    <property type="entry name" value="Adaptin_binding"/>
    <property type="match status" value="1"/>
</dbReference>
<evidence type="ECO:0000256" key="1">
    <source>
        <dbReference type="SAM" id="MobiDB-lite"/>
    </source>
</evidence>